<dbReference type="GO" id="GO:0004252">
    <property type="term" value="F:serine-type endopeptidase activity"/>
    <property type="evidence" value="ECO:0007669"/>
    <property type="project" value="InterPro"/>
</dbReference>
<evidence type="ECO:0000256" key="4">
    <source>
        <dbReference type="ARBA" id="ARBA00022825"/>
    </source>
</evidence>
<dbReference type="PANTHER" id="PTHR43806">
    <property type="entry name" value="PEPTIDASE S8"/>
    <property type="match status" value="1"/>
</dbReference>
<keyword evidence="2" id="KW-0645">Protease</keyword>
<dbReference type="InterPro" id="IPR000209">
    <property type="entry name" value="Peptidase_S8/S53_dom"/>
</dbReference>
<dbReference type="GO" id="GO:0006508">
    <property type="term" value="P:proteolysis"/>
    <property type="evidence" value="ECO:0007669"/>
    <property type="project" value="UniProtKB-KW"/>
</dbReference>
<organism evidence="6">
    <name type="scientific">freshwater metagenome</name>
    <dbReference type="NCBI Taxonomy" id="449393"/>
    <lineage>
        <taxon>unclassified sequences</taxon>
        <taxon>metagenomes</taxon>
        <taxon>ecological metagenomes</taxon>
    </lineage>
</organism>
<evidence type="ECO:0000256" key="2">
    <source>
        <dbReference type="ARBA" id="ARBA00022670"/>
    </source>
</evidence>
<evidence type="ECO:0000259" key="5">
    <source>
        <dbReference type="Pfam" id="PF00082"/>
    </source>
</evidence>
<reference evidence="6" key="1">
    <citation type="submission" date="2020-05" db="EMBL/GenBank/DDBJ databases">
        <authorList>
            <person name="Chiriac C."/>
            <person name="Salcher M."/>
            <person name="Ghai R."/>
            <person name="Kavagutti S V."/>
        </authorList>
    </citation>
    <scope>NUCLEOTIDE SEQUENCE</scope>
</reference>
<keyword evidence="3" id="KW-0378">Hydrolase</keyword>
<dbReference type="InterPro" id="IPR015500">
    <property type="entry name" value="Peptidase_S8_subtilisin-rel"/>
</dbReference>
<dbReference type="InterPro" id="IPR023827">
    <property type="entry name" value="Peptidase_S8_Asp-AS"/>
</dbReference>
<evidence type="ECO:0000313" key="6">
    <source>
        <dbReference type="EMBL" id="CAB4729209.1"/>
    </source>
</evidence>
<dbReference type="Pfam" id="PF00082">
    <property type="entry name" value="Peptidase_S8"/>
    <property type="match status" value="1"/>
</dbReference>
<proteinExistence type="inferred from homology"/>
<dbReference type="PROSITE" id="PS00136">
    <property type="entry name" value="SUBTILASE_ASP"/>
    <property type="match status" value="1"/>
</dbReference>
<protein>
    <submittedName>
        <fullName evidence="6">Unannotated protein</fullName>
    </submittedName>
</protein>
<dbReference type="InterPro" id="IPR036852">
    <property type="entry name" value="Peptidase_S8/S53_dom_sf"/>
</dbReference>
<gene>
    <name evidence="6" type="ORF">UFOPK2766_00194</name>
</gene>
<name>A0A6J6S3W4_9ZZZZ</name>
<evidence type="ECO:0000256" key="3">
    <source>
        <dbReference type="ARBA" id="ARBA00022801"/>
    </source>
</evidence>
<accession>A0A6J6S3W4</accession>
<feature type="domain" description="Peptidase S8/S53" evidence="5">
    <location>
        <begin position="200"/>
        <end position="445"/>
    </location>
</feature>
<dbReference type="Gene3D" id="3.40.50.200">
    <property type="entry name" value="Peptidase S8/S53 domain"/>
    <property type="match status" value="1"/>
</dbReference>
<sequence length="453" mass="45347">MLMSLVSCVSTPLRNTAILVCGAMLLLSSCVASAPPVEQPVSTPATTTAPPVPTIPPAIQPGPDPLSACHPIGAAAAALPPAISLTPQQAGADAGTAFVYGMIDPSVLGGPGSVPVVVTSVGRQGRPEIQEVTASTLDEARSEVAALASESIAQGRQVVSVETDVRVRAVGSPVTNDPWRPSQWALNQFHFESLWPTSNGSGVCVAVVDSGIALNHVDLAAKVAASADWTGEGTASYGDHATHVAGIIAATPNNSVGTVGAAPGVSLLNAKALTAVSGEGTTTGVAQAIIWAVDNGAQVINTSIGGSSGSSALLQAINYAQANDVVLVASGGNEGLKGNPPSWPAAYDWPIAAASITETGERSSFSTQGSYIDVAAPGSSIISTITLNRYAYMSGTSMAAPHVTALAALARAAHPAESAAQIRSRIMTTTTDTGSAGWDSSFGWGVINPSAAG</sequence>
<dbReference type="EMBL" id="CAEZYU010000005">
    <property type="protein sequence ID" value="CAB4729209.1"/>
    <property type="molecule type" value="Genomic_DNA"/>
</dbReference>
<comment type="similarity">
    <text evidence="1">Belongs to the peptidase S8 family.</text>
</comment>
<dbReference type="SUPFAM" id="SSF52743">
    <property type="entry name" value="Subtilisin-like"/>
    <property type="match status" value="1"/>
</dbReference>
<dbReference type="PROSITE" id="PS51892">
    <property type="entry name" value="SUBTILASE"/>
    <property type="match status" value="1"/>
</dbReference>
<keyword evidence="4" id="KW-0720">Serine protease</keyword>
<dbReference type="InterPro" id="IPR050131">
    <property type="entry name" value="Peptidase_S8_subtilisin-like"/>
</dbReference>
<dbReference type="AlphaFoldDB" id="A0A6J6S3W4"/>
<dbReference type="InterPro" id="IPR023828">
    <property type="entry name" value="Peptidase_S8_Ser-AS"/>
</dbReference>
<dbReference type="PRINTS" id="PR00723">
    <property type="entry name" value="SUBTILISIN"/>
</dbReference>
<dbReference type="PROSITE" id="PS00138">
    <property type="entry name" value="SUBTILASE_SER"/>
    <property type="match status" value="1"/>
</dbReference>
<dbReference type="PANTHER" id="PTHR43806:SF11">
    <property type="entry name" value="CEREVISIN-RELATED"/>
    <property type="match status" value="1"/>
</dbReference>
<evidence type="ECO:0000256" key="1">
    <source>
        <dbReference type="ARBA" id="ARBA00011073"/>
    </source>
</evidence>